<evidence type="ECO:0000256" key="1">
    <source>
        <dbReference type="ARBA" id="ARBA00022448"/>
    </source>
</evidence>
<evidence type="ECO:0000313" key="6">
    <source>
        <dbReference type="Proteomes" id="UP000763641"/>
    </source>
</evidence>
<dbReference type="InterPro" id="IPR003593">
    <property type="entry name" value="AAA+_ATPase"/>
</dbReference>
<dbReference type="SUPFAM" id="SSF52540">
    <property type="entry name" value="P-loop containing nucleoside triphosphate hydrolases"/>
    <property type="match status" value="1"/>
</dbReference>
<dbReference type="PANTHER" id="PTHR42939">
    <property type="entry name" value="ABC TRANSPORTER ATP-BINDING PROTEIN ALBC-RELATED"/>
    <property type="match status" value="1"/>
</dbReference>
<evidence type="ECO:0000313" key="5">
    <source>
        <dbReference type="EMBL" id="MBM6578486.1"/>
    </source>
</evidence>
<evidence type="ECO:0000256" key="2">
    <source>
        <dbReference type="ARBA" id="ARBA00022741"/>
    </source>
</evidence>
<sequence>MTPSSSVTDPIRIDDLTLAYGAHRVLDRLSLAVPAGSITALLGGNGAGKSTTLSALLGFTRAQSGMVAVCGIDPAANPDEARRRIAYLPENVALYEHLSAVENVDYLLALSGQGAGQQPAGRSGHHRNRTAITDALAAAGLQDRAWDQRLGGFSKGMRQKVAIAVALLRQVPVLLLDEPTSGLDPRATADFNALLVAVRARGTAVLMVTHDLLSAADVADRIAFLEAGRVAHEVTASGPERFDVRALHARFQAVGAQMSDGQVSDAQENSGQVAA</sequence>
<dbReference type="InterPro" id="IPR003439">
    <property type="entry name" value="ABC_transporter-like_ATP-bd"/>
</dbReference>
<dbReference type="PROSITE" id="PS50893">
    <property type="entry name" value="ABC_TRANSPORTER_2"/>
    <property type="match status" value="1"/>
</dbReference>
<dbReference type="GO" id="GO:0005524">
    <property type="term" value="F:ATP binding"/>
    <property type="evidence" value="ECO:0007669"/>
    <property type="project" value="UniProtKB-KW"/>
</dbReference>
<comment type="caution">
    <text evidence="5">The sequence shown here is derived from an EMBL/GenBank/DDBJ whole genome shotgun (WGS) entry which is preliminary data.</text>
</comment>
<dbReference type="Gene3D" id="3.40.50.300">
    <property type="entry name" value="P-loop containing nucleotide triphosphate hydrolases"/>
    <property type="match status" value="1"/>
</dbReference>
<keyword evidence="3 5" id="KW-0067">ATP-binding</keyword>
<keyword evidence="6" id="KW-1185">Reference proteome</keyword>
<protein>
    <submittedName>
        <fullName evidence="5">ATP-binding cassette domain-containing protein</fullName>
    </submittedName>
</protein>
<accession>A0ABS2DC12</accession>
<dbReference type="InterPro" id="IPR051782">
    <property type="entry name" value="ABC_Transporter_VariousFunc"/>
</dbReference>
<dbReference type="InterPro" id="IPR027417">
    <property type="entry name" value="P-loop_NTPase"/>
</dbReference>
<dbReference type="CDD" id="cd03230">
    <property type="entry name" value="ABC_DR_subfamily_A"/>
    <property type="match status" value="1"/>
</dbReference>
<feature type="domain" description="ABC transporter" evidence="4">
    <location>
        <begin position="11"/>
        <end position="252"/>
    </location>
</feature>
<dbReference type="PROSITE" id="PS00211">
    <property type="entry name" value="ABC_TRANSPORTER_1"/>
    <property type="match status" value="1"/>
</dbReference>
<reference evidence="5 6" key="1">
    <citation type="submission" date="2020-12" db="EMBL/GenBank/DDBJ databases">
        <title>Sphingomonas sp.</title>
        <authorList>
            <person name="Kim M.K."/>
        </authorList>
    </citation>
    <scope>NUCLEOTIDE SEQUENCE [LARGE SCALE GENOMIC DNA]</scope>
    <source>
        <strain evidence="5 6">BT552</strain>
    </source>
</reference>
<name>A0ABS2DC12_9SPHN</name>
<evidence type="ECO:0000259" key="4">
    <source>
        <dbReference type="PROSITE" id="PS50893"/>
    </source>
</evidence>
<keyword evidence="2" id="KW-0547">Nucleotide-binding</keyword>
<dbReference type="RefSeq" id="WP_204200580.1">
    <property type="nucleotide sequence ID" value="NZ_JAFEMC010000008.1"/>
</dbReference>
<dbReference type="InterPro" id="IPR017871">
    <property type="entry name" value="ABC_transporter-like_CS"/>
</dbReference>
<dbReference type="PANTHER" id="PTHR42939:SF1">
    <property type="entry name" value="ABC TRANSPORTER ATP-BINDING PROTEIN ALBC-RELATED"/>
    <property type="match status" value="1"/>
</dbReference>
<dbReference type="Proteomes" id="UP000763641">
    <property type="component" value="Unassembled WGS sequence"/>
</dbReference>
<dbReference type="EMBL" id="JAFEMC010000008">
    <property type="protein sequence ID" value="MBM6578486.1"/>
    <property type="molecule type" value="Genomic_DNA"/>
</dbReference>
<organism evidence="5 6">
    <name type="scientific">Sphingomonas longa</name>
    <dbReference type="NCBI Taxonomy" id="2778730"/>
    <lineage>
        <taxon>Bacteria</taxon>
        <taxon>Pseudomonadati</taxon>
        <taxon>Pseudomonadota</taxon>
        <taxon>Alphaproteobacteria</taxon>
        <taxon>Sphingomonadales</taxon>
        <taxon>Sphingomonadaceae</taxon>
        <taxon>Sphingomonas</taxon>
    </lineage>
</organism>
<dbReference type="Pfam" id="PF00005">
    <property type="entry name" value="ABC_tran"/>
    <property type="match status" value="1"/>
</dbReference>
<proteinExistence type="predicted"/>
<dbReference type="SMART" id="SM00382">
    <property type="entry name" value="AAA"/>
    <property type="match status" value="1"/>
</dbReference>
<evidence type="ECO:0000256" key="3">
    <source>
        <dbReference type="ARBA" id="ARBA00022840"/>
    </source>
</evidence>
<keyword evidence="1" id="KW-0813">Transport</keyword>
<gene>
    <name evidence="5" type="ORF">ILT43_19065</name>
</gene>